<keyword evidence="3" id="KW-1185">Reference proteome</keyword>
<organism evidence="2 3">
    <name type="scientific">Sorangium cellulosum (strain So ce56)</name>
    <name type="common">Polyangium cellulosum (strain So ce56)</name>
    <dbReference type="NCBI Taxonomy" id="448385"/>
    <lineage>
        <taxon>Bacteria</taxon>
        <taxon>Pseudomonadati</taxon>
        <taxon>Myxococcota</taxon>
        <taxon>Polyangia</taxon>
        <taxon>Polyangiales</taxon>
        <taxon>Polyangiaceae</taxon>
        <taxon>Sorangium</taxon>
    </lineage>
</organism>
<dbReference type="RefSeq" id="WP_012232889.1">
    <property type="nucleotide sequence ID" value="NC_010162.1"/>
</dbReference>
<dbReference type="STRING" id="448385.sce0254"/>
<dbReference type="eggNOG" id="COG3595">
    <property type="taxonomic scope" value="Bacteria"/>
</dbReference>
<gene>
    <name evidence="2" type="ordered locus">sce0254</name>
</gene>
<feature type="signal peptide" evidence="1">
    <location>
        <begin position="1"/>
        <end position="22"/>
    </location>
</feature>
<dbReference type="HOGENOM" id="CLU_1004362_0_0_7"/>
<protein>
    <recommendedName>
        <fullName evidence="4">Adhesin domain-containing protein</fullName>
    </recommendedName>
</protein>
<evidence type="ECO:0008006" key="4">
    <source>
        <dbReference type="Google" id="ProtNLM"/>
    </source>
</evidence>
<feature type="chain" id="PRO_5002735386" description="Adhesin domain-containing protein" evidence="1">
    <location>
        <begin position="23"/>
        <end position="277"/>
    </location>
</feature>
<reference evidence="2 3" key="1">
    <citation type="journal article" date="2007" name="Nat. Biotechnol.">
        <title>Complete genome sequence of the myxobacterium Sorangium cellulosum.</title>
        <authorList>
            <person name="Schneiker S."/>
            <person name="Perlova O."/>
            <person name="Kaiser O."/>
            <person name="Gerth K."/>
            <person name="Alici A."/>
            <person name="Altmeyer M.O."/>
            <person name="Bartels D."/>
            <person name="Bekel T."/>
            <person name="Beyer S."/>
            <person name="Bode E."/>
            <person name="Bode H.B."/>
            <person name="Bolten C.J."/>
            <person name="Choudhuri J.V."/>
            <person name="Doss S."/>
            <person name="Elnakady Y.A."/>
            <person name="Frank B."/>
            <person name="Gaigalat L."/>
            <person name="Goesmann A."/>
            <person name="Groeger C."/>
            <person name="Gross F."/>
            <person name="Jelsbak L."/>
            <person name="Jelsbak L."/>
            <person name="Kalinowski J."/>
            <person name="Kegler C."/>
            <person name="Knauber T."/>
            <person name="Konietzny S."/>
            <person name="Kopp M."/>
            <person name="Krause L."/>
            <person name="Krug D."/>
            <person name="Linke B."/>
            <person name="Mahmud T."/>
            <person name="Martinez-Arias R."/>
            <person name="McHardy A.C."/>
            <person name="Merai M."/>
            <person name="Meyer F."/>
            <person name="Mormann S."/>
            <person name="Munoz-Dorado J."/>
            <person name="Perez J."/>
            <person name="Pradella S."/>
            <person name="Rachid S."/>
            <person name="Raddatz G."/>
            <person name="Rosenau F."/>
            <person name="Rueckert C."/>
            <person name="Sasse F."/>
            <person name="Scharfe M."/>
            <person name="Schuster S.C."/>
            <person name="Suen G."/>
            <person name="Treuner-Lange A."/>
            <person name="Velicer G.J."/>
            <person name="Vorholter F.-J."/>
            <person name="Weissman K.J."/>
            <person name="Welch R.D."/>
            <person name="Wenzel S.C."/>
            <person name="Whitworth D.E."/>
            <person name="Wilhelm S."/>
            <person name="Wittmann C."/>
            <person name="Bloecker H."/>
            <person name="Puehler A."/>
            <person name="Mueller R."/>
        </authorList>
    </citation>
    <scope>NUCLEOTIDE SEQUENCE [LARGE SCALE GENOMIC DNA]</scope>
    <source>
        <strain evidence="3">So ce56</strain>
    </source>
</reference>
<evidence type="ECO:0000313" key="2">
    <source>
        <dbReference type="EMBL" id="CAN90411.1"/>
    </source>
</evidence>
<dbReference type="OrthoDB" id="5501140at2"/>
<proteinExistence type="predicted"/>
<dbReference type="PROSITE" id="PS51257">
    <property type="entry name" value="PROKAR_LIPOPROTEIN"/>
    <property type="match status" value="1"/>
</dbReference>
<accession>A9GQA2</accession>
<dbReference type="AlphaFoldDB" id="A9GQA2"/>
<dbReference type="Proteomes" id="UP000002139">
    <property type="component" value="Chromosome"/>
</dbReference>
<evidence type="ECO:0000256" key="1">
    <source>
        <dbReference type="SAM" id="SignalP"/>
    </source>
</evidence>
<sequence>MMNRSLRIACFLVCSVSAAATAGCALSIDDNSITAETLVRYEGTKESARVEYLPTQSVRVVSENGDVEVRIGDVSAVEVTFSPFTMRKKDENQIAVEEIENDLKLAAITEGDVVISTRRVSGGWGGLGADIQVVLPAAFDGGLRVEQDNGGVEINLDGARSRGTTVVSDNGSIDVVGARGAIDVATDNGHVFVDLDAWSSSDGAISSGNGAIELSVPAGVDGTMTAQTLNGDVVEQGIPSTWATAGEGSATSYTMGDGDGGLLELFTENGDITIAVK</sequence>
<dbReference type="EMBL" id="AM746676">
    <property type="protein sequence ID" value="CAN90411.1"/>
    <property type="molecule type" value="Genomic_DNA"/>
</dbReference>
<dbReference type="BioCyc" id="SCEL448385:SCE_RS01320-MONOMER"/>
<dbReference type="KEGG" id="scl:sce0254"/>
<evidence type="ECO:0000313" key="3">
    <source>
        <dbReference type="Proteomes" id="UP000002139"/>
    </source>
</evidence>
<name>A9GQA2_SORC5</name>
<keyword evidence="1" id="KW-0732">Signal</keyword>